<dbReference type="GO" id="GO:0015171">
    <property type="term" value="F:amino acid transmembrane transporter activity"/>
    <property type="evidence" value="ECO:0007669"/>
    <property type="project" value="TreeGrafter"/>
</dbReference>
<feature type="transmembrane region" description="Helical" evidence="9">
    <location>
        <begin position="132"/>
        <end position="149"/>
    </location>
</feature>
<sequence length="564" mass="61720">MGWADINISTKGKNDEDSYESYVSSDVSQDQIEAGEGNDHKASLYDPKTGVKRALKDRHISLLALGGVIGPGCLIGAGNALAKGGPLALLLGFSIIGVIAFTVMESIGEIITLYPSGGGFTTLARRFHSESLSAVCGYAYIVVFFAVMANEYNTLSSIFQFWGPQVPLYGYILIFWAAFQVFQMAGVGAFGEVEYWISWFKILGLIAYYIFSVIYMSGGVKNRPAFGFHYWNDPGALSHGFKGVAEVFVFCSTFYSGTESVAYSATESKNPNRAVPMAVKQTFWRILVVYVGIGFFYGVTVPFNDPNLNSDTKALKSPISIAITRAGWEGGTHLINAFILVTCISAINGSLFIGSRTITNLAHEGLAPKFLAWTDRRGVPIPAITLFNALGLISLMNVSVGAASAYSYIVNLSGVGVFIVWGTIGLTHLRFRKAWTLQGRTVEELPYKALFYPYTQICGIAANIFLALIQGWTSFVPFNGGDFVDAYVLLPAAAVLYIGIAIFKNRSFRTIDLLTVDLDEGRREDLETILEEEDEGESDKEHETNDKKFFKGKLYGKKVTKIFA</sequence>
<evidence type="ECO:0000256" key="4">
    <source>
        <dbReference type="ARBA" id="ARBA00022692"/>
    </source>
</evidence>
<proteinExistence type="inferred from homology"/>
<evidence type="ECO:0000313" key="11">
    <source>
        <dbReference type="EMBL" id="GAV51536.1"/>
    </source>
</evidence>
<evidence type="ECO:0000313" key="12">
    <source>
        <dbReference type="Proteomes" id="UP000187013"/>
    </source>
</evidence>
<keyword evidence="7 9" id="KW-0472">Membrane</keyword>
<keyword evidence="3" id="KW-0813">Transport</keyword>
<keyword evidence="5" id="KW-0029">Amino-acid transport</keyword>
<keyword evidence="6 9" id="KW-1133">Transmembrane helix</keyword>
<evidence type="ECO:0000256" key="1">
    <source>
        <dbReference type="ARBA" id="ARBA00004141"/>
    </source>
</evidence>
<evidence type="ECO:0000256" key="6">
    <source>
        <dbReference type="ARBA" id="ARBA00022989"/>
    </source>
</evidence>
<feature type="transmembrane region" description="Helical" evidence="9">
    <location>
        <begin position="169"/>
        <end position="190"/>
    </location>
</feature>
<evidence type="ECO:0000259" key="10">
    <source>
        <dbReference type="Pfam" id="PF00324"/>
    </source>
</evidence>
<dbReference type="FunFam" id="1.20.1740.10:FF:000001">
    <property type="entry name" value="Amino acid permease"/>
    <property type="match status" value="1"/>
</dbReference>
<dbReference type="PANTHER" id="PTHR43341:SF26">
    <property type="entry name" value="GENERAL AMINO ACID PERMEASE AGP3"/>
    <property type="match status" value="1"/>
</dbReference>
<dbReference type="PIRSF" id="PIRSF006060">
    <property type="entry name" value="AA_transporter"/>
    <property type="match status" value="1"/>
</dbReference>
<feature type="transmembrane region" description="Helical" evidence="9">
    <location>
        <begin position="379"/>
        <end position="400"/>
    </location>
</feature>
<evidence type="ECO:0000256" key="5">
    <source>
        <dbReference type="ARBA" id="ARBA00022970"/>
    </source>
</evidence>
<feature type="transmembrane region" description="Helical" evidence="9">
    <location>
        <begin position="450"/>
        <end position="472"/>
    </location>
</feature>
<protein>
    <recommendedName>
        <fullName evidence="10">Amino acid permease/ SLC12A domain-containing protein</fullName>
    </recommendedName>
</protein>
<dbReference type="InterPro" id="IPR004841">
    <property type="entry name" value="AA-permease/SLC12A_dom"/>
</dbReference>
<feature type="transmembrane region" description="Helical" evidence="9">
    <location>
        <begin position="62"/>
        <end position="82"/>
    </location>
</feature>
<feature type="transmembrane region" description="Helical" evidence="9">
    <location>
        <begin position="484"/>
        <end position="503"/>
    </location>
</feature>
<feature type="transmembrane region" description="Helical" evidence="9">
    <location>
        <begin position="406"/>
        <end position="429"/>
    </location>
</feature>
<dbReference type="InterPro" id="IPR004840">
    <property type="entry name" value="Amino_acid_permease_CS"/>
</dbReference>
<dbReference type="Proteomes" id="UP000187013">
    <property type="component" value="Unassembled WGS sequence"/>
</dbReference>
<dbReference type="AlphaFoldDB" id="A0A1Q3A722"/>
<evidence type="ECO:0000256" key="8">
    <source>
        <dbReference type="SAM" id="MobiDB-lite"/>
    </source>
</evidence>
<gene>
    <name evidence="11" type="ORF">ZYGR_0AE00130</name>
</gene>
<dbReference type="Gene3D" id="1.20.1740.10">
    <property type="entry name" value="Amino acid/polyamine transporter I"/>
    <property type="match status" value="1"/>
</dbReference>
<feature type="domain" description="Amino acid permease/ SLC12A" evidence="10">
    <location>
        <begin position="59"/>
        <end position="510"/>
    </location>
</feature>
<dbReference type="Pfam" id="PF00324">
    <property type="entry name" value="AA_permease"/>
    <property type="match status" value="1"/>
</dbReference>
<evidence type="ECO:0000256" key="2">
    <source>
        <dbReference type="ARBA" id="ARBA00006983"/>
    </source>
</evidence>
<organism evidence="11 12">
    <name type="scientific">Zygosaccharomyces rouxii</name>
    <dbReference type="NCBI Taxonomy" id="4956"/>
    <lineage>
        <taxon>Eukaryota</taxon>
        <taxon>Fungi</taxon>
        <taxon>Dikarya</taxon>
        <taxon>Ascomycota</taxon>
        <taxon>Saccharomycotina</taxon>
        <taxon>Saccharomycetes</taxon>
        <taxon>Saccharomycetales</taxon>
        <taxon>Saccharomycetaceae</taxon>
        <taxon>Zygosaccharomyces</taxon>
    </lineage>
</organism>
<dbReference type="InterPro" id="IPR050524">
    <property type="entry name" value="APC_YAT"/>
</dbReference>
<keyword evidence="4 9" id="KW-0812">Transmembrane</keyword>
<feature type="transmembrane region" description="Helical" evidence="9">
    <location>
        <begin position="88"/>
        <end position="111"/>
    </location>
</feature>
<evidence type="ECO:0000256" key="9">
    <source>
        <dbReference type="SAM" id="Phobius"/>
    </source>
</evidence>
<dbReference type="PANTHER" id="PTHR43341">
    <property type="entry name" value="AMINO ACID PERMEASE"/>
    <property type="match status" value="1"/>
</dbReference>
<evidence type="ECO:0000256" key="7">
    <source>
        <dbReference type="ARBA" id="ARBA00023136"/>
    </source>
</evidence>
<dbReference type="PROSITE" id="PS00218">
    <property type="entry name" value="AMINO_ACID_PERMEASE_1"/>
    <property type="match status" value="1"/>
</dbReference>
<dbReference type="EMBL" id="BDGX01000031">
    <property type="protein sequence ID" value="GAV51536.1"/>
    <property type="molecule type" value="Genomic_DNA"/>
</dbReference>
<comment type="subcellular location">
    <subcellularLocation>
        <location evidence="1">Membrane</location>
        <topology evidence="1">Multi-pass membrane protein</topology>
    </subcellularLocation>
</comment>
<dbReference type="GO" id="GO:0016020">
    <property type="term" value="C:membrane"/>
    <property type="evidence" value="ECO:0007669"/>
    <property type="project" value="UniProtKB-SubCell"/>
</dbReference>
<feature type="region of interest" description="Disordered" evidence="8">
    <location>
        <begin position="1"/>
        <end position="20"/>
    </location>
</feature>
<feature type="transmembrane region" description="Helical" evidence="9">
    <location>
        <begin position="202"/>
        <end position="220"/>
    </location>
</feature>
<accession>A0A1Q3A722</accession>
<comment type="caution">
    <text evidence="11">The sequence shown here is derived from an EMBL/GenBank/DDBJ whole genome shotgun (WGS) entry which is preliminary data.</text>
</comment>
<reference evidence="11 12" key="1">
    <citation type="submission" date="2016-08" db="EMBL/GenBank/DDBJ databases">
        <title>Draft genome sequence of allopolyploid Zygosaccharomyces rouxii.</title>
        <authorList>
            <person name="Watanabe J."/>
            <person name="Uehara K."/>
            <person name="Mogi Y."/>
            <person name="Tsukioka Y."/>
        </authorList>
    </citation>
    <scope>NUCLEOTIDE SEQUENCE [LARGE SCALE GENOMIC DNA]</scope>
    <source>
        <strain evidence="11 12">NBRC 110957</strain>
    </source>
</reference>
<evidence type="ECO:0000256" key="3">
    <source>
        <dbReference type="ARBA" id="ARBA00022448"/>
    </source>
</evidence>
<name>A0A1Q3A722_ZYGRO</name>
<dbReference type="OrthoDB" id="3900342at2759"/>
<feature type="transmembrane region" description="Helical" evidence="9">
    <location>
        <begin position="334"/>
        <end position="358"/>
    </location>
</feature>
<feature type="transmembrane region" description="Helical" evidence="9">
    <location>
        <begin position="240"/>
        <end position="262"/>
    </location>
</feature>
<feature type="transmembrane region" description="Helical" evidence="9">
    <location>
        <begin position="283"/>
        <end position="303"/>
    </location>
</feature>
<comment type="similarity">
    <text evidence="2">Belongs to the amino acid-polyamine-organocation (APC) superfamily. YAT (TC 2.A.3.10) family.</text>
</comment>